<evidence type="ECO:0000313" key="3">
    <source>
        <dbReference type="EMBL" id="HIY73369.1"/>
    </source>
</evidence>
<evidence type="ECO:0000256" key="2">
    <source>
        <dbReference type="SAM" id="SignalP"/>
    </source>
</evidence>
<keyword evidence="1" id="KW-0812">Transmembrane</keyword>
<evidence type="ECO:0000256" key="1">
    <source>
        <dbReference type="SAM" id="Phobius"/>
    </source>
</evidence>
<feature type="transmembrane region" description="Helical" evidence="1">
    <location>
        <begin position="282"/>
        <end position="300"/>
    </location>
</feature>
<reference evidence="3" key="1">
    <citation type="journal article" date="2021" name="PeerJ">
        <title>Extensive microbial diversity within the chicken gut microbiome revealed by metagenomics and culture.</title>
        <authorList>
            <person name="Gilroy R."/>
            <person name="Ravi A."/>
            <person name="Getino M."/>
            <person name="Pursley I."/>
            <person name="Horton D.L."/>
            <person name="Alikhan N.F."/>
            <person name="Baker D."/>
            <person name="Gharbi K."/>
            <person name="Hall N."/>
            <person name="Watson M."/>
            <person name="Adriaenssens E.M."/>
            <person name="Foster-Nyarko E."/>
            <person name="Jarju S."/>
            <person name="Secka A."/>
            <person name="Antonio M."/>
            <person name="Oren A."/>
            <person name="Chaudhuri R.R."/>
            <person name="La Ragione R."/>
            <person name="Hildebrand F."/>
            <person name="Pallen M.J."/>
        </authorList>
    </citation>
    <scope>NUCLEOTIDE SEQUENCE</scope>
    <source>
        <strain evidence="3">CHK33-7979</strain>
    </source>
</reference>
<keyword evidence="1" id="KW-1133">Transmembrane helix</keyword>
<dbReference type="Pfam" id="PF09546">
    <property type="entry name" value="Spore_III_AE"/>
    <property type="match status" value="1"/>
</dbReference>
<sequence length="362" mass="36289">MCMLLLCLILTFTAASAASEEILTEQSEALGLDGLSDAAGEYGPTGDVTDVDLDGGLRSILEEGEAAAGGVIRKAARSGVLLLAVVLLASLAQGAWETAGEGVGLQVVPMAASAAITVIAVSDANALIGMGRETLERMTTFGQILLPTMAAATALGGNPGGAAARQFAAMLFSNLLLTVINGFLLPMTYGYIAVCAACAAVGNEGLKRLAGVLKWGVTTVLTILLLTYVGYLTVSGVVSGTADAVAVKAARFTVSSMVPVVGGILSDAAETVLAGAGVLKNAVGVFGMLTILSICLVPFLQLGIHYLSYKLTGALAATVADSRVAGLIDQIGSAFGLVLGMTGASALLLLVSMVSAVSMSSP</sequence>
<accession>A0A9D1Z3F3</accession>
<feature type="transmembrane region" description="Helical" evidence="1">
    <location>
        <begin position="334"/>
        <end position="357"/>
    </location>
</feature>
<keyword evidence="2" id="KW-0732">Signal</keyword>
<name>A0A9D1Z3F3_9FIRM</name>
<organism evidence="3 4">
    <name type="scientific">Candidatus Intestinimonas merdavium</name>
    <dbReference type="NCBI Taxonomy" id="2838622"/>
    <lineage>
        <taxon>Bacteria</taxon>
        <taxon>Bacillati</taxon>
        <taxon>Bacillota</taxon>
        <taxon>Clostridia</taxon>
        <taxon>Eubacteriales</taxon>
        <taxon>Intestinimonas</taxon>
    </lineage>
</organism>
<feature type="signal peptide" evidence="2">
    <location>
        <begin position="1"/>
        <end position="17"/>
    </location>
</feature>
<feature type="chain" id="PRO_5038360074" evidence="2">
    <location>
        <begin position="18"/>
        <end position="362"/>
    </location>
</feature>
<gene>
    <name evidence="3" type="ORF">H9826_05270</name>
</gene>
<dbReference type="EMBL" id="DXCX01000054">
    <property type="protein sequence ID" value="HIY73369.1"/>
    <property type="molecule type" value="Genomic_DNA"/>
</dbReference>
<reference evidence="3" key="2">
    <citation type="submission" date="2021-04" db="EMBL/GenBank/DDBJ databases">
        <authorList>
            <person name="Gilroy R."/>
        </authorList>
    </citation>
    <scope>NUCLEOTIDE SEQUENCE</scope>
    <source>
        <strain evidence="3">CHK33-7979</strain>
    </source>
</reference>
<feature type="transmembrane region" description="Helical" evidence="1">
    <location>
        <begin position="175"/>
        <end position="200"/>
    </location>
</feature>
<dbReference type="InterPro" id="IPR014194">
    <property type="entry name" value="Spore_III_AE"/>
</dbReference>
<keyword evidence="1" id="KW-0472">Membrane</keyword>
<dbReference type="Proteomes" id="UP000886824">
    <property type="component" value="Unassembled WGS sequence"/>
</dbReference>
<evidence type="ECO:0000313" key="4">
    <source>
        <dbReference type="Proteomes" id="UP000886824"/>
    </source>
</evidence>
<protein>
    <submittedName>
        <fullName evidence="3">Stage III sporulation protein AE</fullName>
    </submittedName>
</protein>
<feature type="transmembrane region" description="Helical" evidence="1">
    <location>
        <begin position="212"/>
        <end position="231"/>
    </location>
</feature>
<proteinExistence type="predicted"/>
<comment type="caution">
    <text evidence="3">The sequence shown here is derived from an EMBL/GenBank/DDBJ whole genome shotgun (WGS) entry which is preliminary data.</text>
</comment>
<dbReference type="AlphaFoldDB" id="A0A9D1Z3F3"/>